<dbReference type="InterPro" id="IPR050637">
    <property type="entry name" value="NLRP_innate_immun_reg"/>
</dbReference>
<dbReference type="KEGG" id="aten:116287387"/>
<dbReference type="InterPro" id="IPR032675">
    <property type="entry name" value="LRR_dom_sf"/>
</dbReference>
<dbReference type="OrthoDB" id="120976at2759"/>
<keyword evidence="8" id="KW-1185">Reference proteome</keyword>
<dbReference type="RefSeq" id="XP_031549919.1">
    <property type="nucleotide sequence ID" value="XM_031694059.1"/>
</dbReference>
<dbReference type="Pfam" id="PF13516">
    <property type="entry name" value="LRR_6"/>
    <property type="match status" value="2"/>
</dbReference>
<dbReference type="InParanoid" id="A0A6P8H0G7"/>
<dbReference type="GeneID" id="116287387"/>
<reference evidence="9" key="1">
    <citation type="submission" date="2025-08" db="UniProtKB">
        <authorList>
            <consortium name="RefSeq"/>
        </authorList>
    </citation>
    <scope>IDENTIFICATION</scope>
    <source>
        <tissue evidence="9">Tentacle</tissue>
    </source>
</reference>
<sequence length="593" mass="68802">TTNPKSILLTGKAGIGKSLFCRKLVRDWSHNRLFEEGQENAKVPDFQFVFLLTFRQLVFPEQKRLNLRDVLMLSSLLNEHSVIDEPLMQYMIDNPEKIFIILDGYDEYKSHREKITGDFETRYPNDPDEKIPVPALIAKIIKGKMLNGAKVLISSRPGEAEEFNEIEEIVFDVRCDIQGFSSLQVLEYIEKYFKENESMKKKALDHIKTNEILLSFGHIPVMCFLMCYCIKWHMTESKTTEKLPVTRTELYLEVIKVFIKKHSSSKYEKMEESKVQEILHKLAELAVNLMMEDKYVFDENDMKKFNLNDEEITNLKASGLLDCCPGVKKSPIDKPPLEFTFTHLTIQEFLCAFLFVEKKQIPEKKKTSDVTFMFMAGMFSREKDEKMMEKLIENIKPRNEDDKRNELLTLSCLYEYKDDGFSTRVINNLKHRYCDRIGRIGFSEITDIDCLYISYLLDIVNLINAEQTKQHSTFTQSFIVNSLFIYDSSLSASEIRMLCNSLVRISIVDALWLCACKLDDECAKIICDMLPRTKITDLNLAVNKITDVGVKIICDMLPRTKITNLVLRNNKITDVGAQCLCSVLIRDDCRVKW</sequence>
<evidence type="ECO:0000256" key="2">
    <source>
        <dbReference type="ARBA" id="ARBA00008665"/>
    </source>
</evidence>
<dbReference type="Pfam" id="PF05729">
    <property type="entry name" value="NACHT"/>
    <property type="match status" value="1"/>
</dbReference>
<dbReference type="SMART" id="SM00368">
    <property type="entry name" value="LRR_RI"/>
    <property type="match status" value="2"/>
</dbReference>
<dbReference type="GO" id="GO:0005524">
    <property type="term" value="F:ATP binding"/>
    <property type="evidence" value="ECO:0007669"/>
    <property type="project" value="UniProtKB-KW"/>
</dbReference>
<feature type="domain" description="NACHT" evidence="7">
    <location>
        <begin position="5"/>
        <end position="158"/>
    </location>
</feature>
<accession>A0A6P8H0G7</accession>
<keyword evidence="3" id="KW-0963">Cytoplasm</keyword>
<dbReference type="GO" id="GO:0005829">
    <property type="term" value="C:cytosol"/>
    <property type="evidence" value="ECO:0007669"/>
    <property type="project" value="UniProtKB-SubCell"/>
</dbReference>
<evidence type="ECO:0000256" key="4">
    <source>
        <dbReference type="ARBA" id="ARBA00022737"/>
    </source>
</evidence>
<keyword evidence="4" id="KW-0677">Repeat</keyword>
<comment type="similarity">
    <text evidence="2">Belongs to the NLRP family.</text>
</comment>
<dbReference type="InterPro" id="IPR027417">
    <property type="entry name" value="P-loop_NTPase"/>
</dbReference>
<dbReference type="FunCoup" id="A0A6P8H0G7">
    <property type="interactions" value="1457"/>
</dbReference>
<feature type="non-terminal residue" evidence="9">
    <location>
        <position position="1"/>
    </location>
</feature>
<evidence type="ECO:0000259" key="7">
    <source>
        <dbReference type="PROSITE" id="PS50837"/>
    </source>
</evidence>
<keyword evidence="6" id="KW-0067">ATP-binding</keyword>
<dbReference type="Gene3D" id="3.80.10.10">
    <property type="entry name" value="Ribonuclease Inhibitor"/>
    <property type="match status" value="1"/>
</dbReference>
<keyword evidence="5" id="KW-0547">Nucleotide-binding</keyword>
<evidence type="ECO:0000256" key="5">
    <source>
        <dbReference type="ARBA" id="ARBA00022741"/>
    </source>
</evidence>
<protein>
    <submittedName>
        <fullName evidence="9">NACHT, LRR and PYD domains-containing protein 3-like</fullName>
    </submittedName>
</protein>
<dbReference type="InterPro" id="IPR041075">
    <property type="entry name" value="NOD1/2_WH"/>
</dbReference>
<proteinExistence type="inferred from homology"/>
<evidence type="ECO:0000313" key="8">
    <source>
        <dbReference type="Proteomes" id="UP000515163"/>
    </source>
</evidence>
<dbReference type="PANTHER" id="PTHR45690:SF19">
    <property type="entry name" value="NACHT, LRR AND PYD DOMAINS-CONTAINING PROTEIN 3"/>
    <property type="match status" value="1"/>
</dbReference>
<dbReference type="AlphaFoldDB" id="A0A6P8H0G7"/>
<dbReference type="PANTHER" id="PTHR45690">
    <property type="entry name" value="NACHT, LRR AND PYD DOMAINS-CONTAINING PROTEIN 12"/>
    <property type="match status" value="1"/>
</dbReference>
<gene>
    <name evidence="9" type="primary">LOC116287387</name>
</gene>
<evidence type="ECO:0000313" key="9">
    <source>
        <dbReference type="RefSeq" id="XP_031549919.1"/>
    </source>
</evidence>
<evidence type="ECO:0000256" key="1">
    <source>
        <dbReference type="ARBA" id="ARBA00004496"/>
    </source>
</evidence>
<name>A0A6P8H0G7_ACTTE</name>
<evidence type="ECO:0000256" key="6">
    <source>
        <dbReference type="ARBA" id="ARBA00022840"/>
    </source>
</evidence>
<comment type="subcellular location">
    <subcellularLocation>
        <location evidence="1">Cytoplasm</location>
    </subcellularLocation>
</comment>
<dbReference type="SUPFAM" id="SSF52540">
    <property type="entry name" value="P-loop containing nucleoside triphosphate hydrolases"/>
    <property type="match status" value="1"/>
</dbReference>
<dbReference type="Pfam" id="PF17779">
    <property type="entry name" value="WHD_NOD2"/>
    <property type="match status" value="1"/>
</dbReference>
<evidence type="ECO:0000256" key="3">
    <source>
        <dbReference type="ARBA" id="ARBA00022490"/>
    </source>
</evidence>
<dbReference type="InterPro" id="IPR007111">
    <property type="entry name" value="NACHT_NTPase"/>
</dbReference>
<dbReference type="SUPFAM" id="SSF52047">
    <property type="entry name" value="RNI-like"/>
    <property type="match status" value="1"/>
</dbReference>
<dbReference type="Gene3D" id="3.40.50.300">
    <property type="entry name" value="P-loop containing nucleotide triphosphate hydrolases"/>
    <property type="match status" value="1"/>
</dbReference>
<dbReference type="InterPro" id="IPR001611">
    <property type="entry name" value="Leu-rich_rpt"/>
</dbReference>
<dbReference type="PROSITE" id="PS50837">
    <property type="entry name" value="NACHT"/>
    <property type="match status" value="1"/>
</dbReference>
<dbReference type="Proteomes" id="UP000515163">
    <property type="component" value="Unplaced"/>
</dbReference>
<organism evidence="8 9">
    <name type="scientific">Actinia tenebrosa</name>
    <name type="common">Australian red waratah sea anemone</name>
    <dbReference type="NCBI Taxonomy" id="6105"/>
    <lineage>
        <taxon>Eukaryota</taxon>
        <taxon>Metazoa</taxon>
        <taxon>Cnidaria</taxon>
        <taxon>Anthozoa</taxon>
        <taxon>Hexacorallia</taxon>
        <taxon>Actiniaria</taxon>
        <taxon>Actiniidae</taxon>
        <taxon>Actinia</taxon>
    </lineage>
</organism>